<organism evidence="2 3">
    <name type="scientific">Goodea atripinnis</name>
    <dbReference type="NCBI Taxonomy" id="208336"/>
    <lineage>
        <taxon>Eukaryota</taxon>
        <taxon>Metazoa</taxon>
        <taxon>Chordata</taxon>
        <taxon>Craniata</taxon>
        <taxon>Vertebrata</taxon>
        <taxon>Euteleostomi</taxon>
        <taxon>Actinopterygii</taxon>
        <taxon>Neopterygii</taxon>
        <taxon>Teleostei</taxon>
        <taxon>Neoteleostei</taxon>
        <taxon>Acanthomorphata</taxon>
        <taxon>Ovalentaria</taxon>
        <taxon>Atherinomorphae</taxon>
        <taxon>Cyprinodontiformes</taxon>
        <taxon>Goodeidae</taxon>
        <taxon>Goodea</taxon>
    </lineage>
</organism>
<feature type="non-terminal residue" evidence="2">
    <location>
        <position position="1"/>
    </location>
</feature>
<comment type="caution">
    <text evidence="2">The sequence shown here is derived from an EMBL/GenBank/DDBJ whole genome shotgun (WGS) entry which is preliminary data.</text>
</comment>
<accession>A0ABV0NYR5</accession>
<evidence type="ECO:0000313" key="3">
    <source>
        <dbReference type="Proteomes" id="UP001476798"/>
    </source>
</evidence>
<protein>
    <submittedName>
        <fullName evidence="2">Uncharacterized protein</fullName>
    </submittedName>
</protein>
<keyword evidence="3" id="KW-1185">Reference proteome</keyword>
<proteinExistence type="predicted"/>
<dbReference type="EMBL" id="JAHRIO010054445">
    <property type="protein sequence ID" value="MEQ2176604.1"/>
    <property type="molecule type" value="Genomic_DNA"/>
</dbReference>
<name>A0ABV0NYR5_9TELE</name>
<evidence type="ECO:0000256" key="1">
    <source>
        <dbReference type="SAM" id="MobiDB-lite"/>
    </source>
</evidence>
<sequence length="83" mass="8750">ITRAQYQNGLIASRLDSTPQSPESGHPAAHLEQATPPANITIIDLGADSAPMENGPDETTLLLLSEQTPAPTANHHSQLENSV</sequence>
<feature type="region of interest" description="Disordered" evidence="1">
    <location>
        <begin position="1"/>
        <end position="83"/>
    </location>
</feature>
<dbReference type="Proteomes" id="UP001476798">
    <property type="component" value="Unassembled WGS sequence"/>
</dbReference>
<feature type="compositionally biased region" description="Polar residues" evidence="1">
    <location>
        <begin position="65"/>
        <end position="83"/>
    </location>
</feature>
<reference evidence="2 3" key="1">
    <citation type="submission" date="2021-06" db="EMBL/GenBank/DDBJ databases">
        <authorList>
            <person name="Palmer J.M."/>
        </authorList>
    </citation>
    <scope>NUCLEOTIDE SEQUENCE [LARGE SCALE GENOMIC DNA]</scope>
    <source>
        <strain evidence="2 3">GA_2019</strain>
        <tissue evidence="2">Muscle</tissue>
    </source>
</reference>
<gene>
    <name evidence="2" type="ORF">GOODEAATRI_029711</name>
</gene>
<evidence type="ECO:0000313" key="2">
    <source>
        <dbReference type="EMBL" id="MEQ2176604.1"/>
    </source>
</evidence>
<feature type="compositionally biased region" description="Polar residues" evidence="1">
    <location>
        <begin position="1"/>
        <end position="23"/>
    </location>
</feature>